<keyword evidence="3 7" id="KW-0064">Aspartyl protease</keyword>
<dbReference type="AlphaFoldDB" id="B6QWF9"/>
<dbReference type="GO" id="GO:0006508">
    <property type="term" value="P:proteolysis"/>
    <property type="evidence" value="ECO:0007669"/>
    <property type="project" value="UniProtKB-KW"/>
</dbReference>
<dbReference type="InterPro" id="IPR021109">
    <property type="entry name" value="Peptidase_aspartic_dom_sf"/>
</dbReference>
<name>B6QWF9_TALMQ</name>
<keyword evidence="2 7" id="KW-0645">Protease</keyword>
<dbReference type="InterPro" id="IPR033121">
    <property type="entry name" value="PEPTIDASE_A1"/>
</dbReference>
<dbReference type="Gene3D" id="2.40.70.10">
    <property type="entry name" value="Acid Proteases"/>
    <property type="match status" value="2"/>
</dbReference>
<evidence type="ECO:0000256" key="4">
    <source>
        <dbReference type="ARBA" id="ARBA00022801"/>
    </source>
</evidence>
<gene>
    <name evidence="10" type="ORF">PMAA_008170</name>
</gene>
<feature type="active site" evidence="5">
    <location>
        <position position="102"/>
    </location>
</feature>
<evidence type="ECO:0000256" key="5">
    <source>
        <dbReference type="PIRSR" id="PIRSR601461-1"/>
    </source>
</evidence>
<keyword evidence="4 7" id="KW-0378">Hydrolase</keyword>
<evidence type="ECO:0000313" key="10">
    <source>
        <dbReference type="EMBL" id="EEA18538.1"/>
    </source>
</evidence>
<accession>B6QWF9</accession>
<evidence type="ECO:0000256" key="3">
    <source>
        <dbReference type="ARBA" id="ARBA00022750"/>
    </source>
</evidence>
<feature type="signal peptide" evidence="8">
    <location>
        <begin position="1"/>
        <end position="22"/>
    </location>
</feature>
<dbReference type="HOGENOM" id="CLU_013253_0_1_1"/>
<sequence>MVNSKTIICALALSALTASASTLSNRFSINQVPINISRIHPAAKYARAHTKYGVYIPDYITLAARSGNPDVADSVAADPYQNDIIYLSPIKVGNNELLVEFDTGSSELWVKTSESPGAGPSTYDPSTGTLLPNYHWHIEYGDGSTVGGKVYIDEVMVGNIRSHNQAIEIADYINAPEILRDVIDGIMGLGFFKLNKVQPIPQLTFFENVKASLDTPVFAAYLRHLAPGSFDFGYINPQKYTGTITYVDVDHSQGYWNITWDGFSVGPIYSAVYPFHVIVDTGTSLLLLDDFIVGKYYTHITTAYYAYQHGGWVFDCREDLPYLSLKIGAYEAFVLPEYLKYADLGGNVCYGGIQRTIHEGYSILGTIFLKTQYVIFDDGTTGSPQVGFAKQA</sequence>
<evidence type="ECO:0000256" key="6">
    <source>
        <dbReference type="PIRSR" id="PIRSR601461-2"/>
    </source>
</evidence>
<dbReference type="CDD" id="cd06097">
    <property type="entry name" value="Aspergillopepsin_like"/>
    <property type="match status" value="1"/>
</dbReference>
<keyword evidence="6" id="KW-1015">Disulfide bond</keyword>
<feature type="chain" id="PRO_5002846044" evidence="8">
    <location>
        <begin position="23"/>
        <end position="392"/>
    </location>
</feature>
<dbReference type="InterPro" id="IPR034163">
    <property type="entry name" value="Aspergillopepsin-like_cat_dom"/>
</dbReference>
<dbReference type="PANTHER" id="PTHR47966">
    <property type="entry name" value="BETA-SITE APP-CLEAVING ENZYME, ISOFORM A-RELATED"/>
    <property type="match status" value="1"/>
</dbReference>
<dbReference type="Proteomes" id="UP000001294">
    <property type="component" value="Unassembled WGS sequence"/>
</dbReference>
<keyword evidence="11" id="KW-1185">Reference proteome</keyword>
<dbReference type="GO" id="GO:0004190">
    <property type="term" value="F:aspartic-type endopeptidase activity"/>
    <property type="evidence" value="ECO:0007669"/>
    <property type="project" value="UniProtKB-KW"/>
</dbReference>
<dbReference type="OrthoDB" id="2747330at2759"/>
<feature type="active site" evidence="5">
    <location>
        <position position="280"/>
    </location>
</feature>
<dbReference type="PhylomeDB" id="B6QWF9"/>
<organism evidence="10 11">
    <name type="scientific">Talaromyces marneffei (strain ATCC 18224 / CBS 334.59 / QM 7333)</name>
    <name type="common">Penicillium marneffei</name>
    <dbReference type="NCBI Taxonomy" id="441960"/>
    <lineage>
        <taxon>Eukaryota</taxon>
        <taxon>Fungi</taxon>
        <taxon>Dikarya</taxon>
        <taxon>Ascomycota</taxon>
        <taxon>Pezizomycotina</taxon>
        <taxon>Eurotiomycetes</taxon>
        <taxon>Eurotiomycetidae</taxon>
        <taxon>Eurotiales</taxon>
        <taxon>Trichocomaceae</taxon>
        <taxon>Talaromyces</taxon>
        <taxon>Talaromyces sect. Talaromyces</taxon>
    </lineage>
</organism>
<dbReference type="VEuPathDB" id="FungiDB:PMAA_008170"/>
<evidence type="ECO:0000256" key="2">
    <source>
        <dbReference type="ARBA" id="ARBA00022670"/>
    </source>
</evidence>
<dbReference type="Pfam" id="PF00026">
    <property type="entry name" value="Asp"/>
    <property type="match status" value="1"/>
</dbReference>
<feature type="disulfide bond" evidence="6">
    <location>
        <begin position="316"/>
        <end position="349"/>
    </location>
</feature>
<evidence type="ECO:0000256" key="7">
    <source>
        <dbReference type="RuleBase" id="RU000454"/>
    </source>
</evidence>
<evidence type="ECO:0000256" key="8">
    <source>
        <dbReference type="SAM" id="SignalP"/>
    </source>
</evidence>
<feature type="domain" description="Peptidase A1" evidence="9">
    <location>
        <begin position="86"/>
        <end position="389"/>
    </location>
</feature>
<comment type="similarity">
    <text evidence="1 7">Belongs to the peptidase A1 family.</text>
</comment>
<dbReference type="InterPro" id="IPR001461">
    <property type="entry name" value="Aspartic_peptidase_A1"/>
</dbReference>
<protein>
    <submittedName>
        <fullName evidence="10">Aspergillopepsin A, putative</fullName>
    </submittedName>
</protein>
<dbReference type="PRINTS" id="PR00792">
    <property type="entry name" value="PEPSIN"/>
</dbReference>
<evidence type="ECO:0000259" key="9">
    <source>
        <dbReference type="PROSITE" id="PS51767"/>
    </source>
</evidence>
<dbReference type="PROSITE" id="PS51767">
    <property type="entry name" value="PEPTIDASE_A1"/>
    <property type="match status" value="1"/>
</dbReference>
<reference evidence="11" key="1">
    <citation type="journal article" date="2015" name="Genome Announc.">
        <title>Genome sequence of the AIDS-associated pathogen Penicillium marneffei (ATCC18224) and its near taxonomic relative Talaromyces stipitatus (ATCC10500).</title>
        <authorList>
            <person name="Nierman W.C."/>
            <person name="Fedorova-Abrams N.D."/>
            <person name="Andrianopoulos A."/>
        </authorList>
    </citation>
    <scope>NUCLEOTIDE SEQUENCE [LARGE SCALE GENOMIC DNA]</scope>
    <source>
        <strain evidence="11">ATCC 18224 / CBS 334.59 / QM 7333</strain>
    </source>
</reference>
<evidence type="ECO:0000313" key="11">
    <source>
        <dbReference type="Proteomes" id="UP000001294"/>
    </source>
</evidence>
<dbReference type="SUPFAM" id="SSF50630">
    <property type="entry name" value="Acid proteases"/>
    <property type="match status" value="1"/>
</dbReference>
<dbReference type="PANTHER" id="PTHR47966:SF2">
    <property type="entry name" value="ASPERGILLOPEPSIN-1-RELATED"/>
    <property type="match status" value="1"/>
</dbReference>
<keyword evidence="8" id="KW-0732">Signal</keyword>
<evidence type="ECO:0000256" key="1">
    <source>
        <dbReference type="ARBA" id="ARBA00007447"/>
    </source>
</evidence>
<dbReference type="PROSITE" id="PS00141">
    <property type="entry name" value="ASP_PROTEASE"/>
    <property type="match status" value="1"/>
</dbReference>
<proteinExistence type="inferred from homology"/>
<dbReference type="EMBL" id="DS995907">
    <property type="protein sequence ID" value="EEA18538.1"/>
    <property type="molecule type" value="Genomic_DNA"/>
</dbReference>
<dbReference type="InterPro" id="IPR001969">
    <property type="entry name" value="Aspartic_peptidase_AS"/>
</dbReference>